<dbReference type="Gene3D" id="1.10.10.10">
    <property type="entry name" value="Winged helix-like DNA-binding domain superfamily/Winged helix DNA-binding domain"/>
    <property type="match status" value="1"/>
</dbReference>
<name>A0ABN3WWK9_STRTU</name>
<protein>
    <recommendedName>
        <fullName evidence="3">MarR family transcriptional regulator</fullName>
    </recommendedName>
</protein>
<dbReference type="RefSeq" id="WP_344962976.1">
    <property type="nucleotide sequence ID" value="NZ_BAAAXZ010000090.1"/>
</dbReference>
<gene>
    <name evidence="1" type="ORF">GCM10020221_23810</name>
</gene>
<dbReference type="Proteomes" id="UP001501102">
    <property type="component" value="Unassembled WGS sequence"/>
</dbReference>
<keyword evidence="2" id="KW-1185">Reference proteome</keyword>
<accession>A0ABN3WWK9</accession>
<evidence type="ECO:0008006" key="3">
    <source>
        <dbReference type="Google" id="ProtNLM"/>
    </source>
</evidence>
<dbReference type="InterPro" id="IPR036388">
    <property type="entry name" value="WH-like_DNA-bd_sf"/>
</dbReference>
<dbReference type="SUPFAM" id="SSF46785">
    <property type="entry name" value="Winged helix' DNA-binding domain"/>
    <property type="match status" value="1"/>
</dbReference>
<sequence length="65" mass="7251">MRDTTDRRTVRIRLTERGHALIDELIVLHSANSARLLDVLGRDESDRLAGSLRTLLTSLGDKPIA</sequence>
<organism evidence="1 2">
    <name type="scientific">Streptomyces thioluteus</name>
    <dbReference type="NCBI Taxonomy" id="66431"/>
    <lineage>
        <taxon>Bacteria</taxon>
        <taxon>Bacillati</taxon>
        <taxon>Actinomycetota</taxon>
        <taxon>Actinomycetes</taxon>
        <taxon>Kitasatosporales</taxon>
        <taxon>Streptomycetaceae</taxon>
        <taxon>Streptomyces</taxon>
    </lineage>
</organism>
<evidence type="ECO:0000313" key="2">
    <source>
        <dbReference type="Proteomes" id="UP001501102"/>
    </source>
</evidence>
<dbReference type="InterPro" id="IPR036390">
    <property type="entry name" value="WH_DNA-bd_sf"/>
</dbReference>
<dbReference type="EMBL" id="BAAAXZ010000090">
    <property type="protein sequence ID" value="GAA2927103.1"/>
    <property type="molecule type" value="Genomic_DNA"/>
</dbReference>
<comment type="caution">
    <text evidence="1">The sequence shown here is derived from an EMBL/GenBank/DDBJ whole genome shotgun (WGS) entry which is preliminary data.</text>
</comment>
<evidence type="ECO:0000313" key="1">
    <source>
        <dbReference type="EMBL" id="GAA2927103.1"/>
    </source>
</evidence>
<reference evidence="1 2" key="1">
    <citation type="journal article" date="2019" name="Int. J. Syst. Evol. Microbiol.">
        <title>The Global Catalogue of Microorganisms (GCM) 10K type strain sequencing project: providing services to taxonomists for standard genome sequencing and annotation.</title>
        <authorList>
            <consortium name="The Broad Institute Genomics Platform"/>
            <consortium name="The Broad Institute Genome Sequencing Center for Infectious Disease"/>
            <person name="Wu L."/>
            <person name="Ma J."/>
        </authorList>
    </citation>
    <scope>NUCLEOTIDE SEQUENCE [LARGE SCALE GENOMIC DNA]</scope>
    <source>
        <strain evidence="1 2">JCM 4087</strain>
    </source>
</reference>
<proteinExistence type="predicted"/>